<dbReference type="NCBIfam" id="NF003814">
    <property type="entry name" value="PRK05406.1-3"/>
    <property type="match status" value="1"/>
</dbReference>
<proteinExistence type="predicted"/>
<name>A0ABP7CMG0_9MICC</name>
<evidence type="ECO:0000313" key="2">
    <source>
        <dbReference type="Proteomes" id="UP001500752"/>
    </source>
</evidence>
<dbReference type="InterPro" id="IPR011330">
    <property type="entry name" value="Glyco_hydro/deAcase_b/a-brl"/>
</dbReference>
<dbReference type="Proteomes" id="UP001500752">
    <property type="component" value="Unassembled WGS sequence"/>
</dbReference>
<dbReference type="Gene3D" id="3.20.20.370">
    <property type="entry name" value="Glycoside hydrolase/deacetylase"/>
    <property type="match status" value="1"/>
</dbReference>
<reference evidence="2" key="1">
    <citation type="journal article" date="2019" name="Int. J. Syst. Evol. Microbiol.">
        <title>The Global Catalogue of Microorganisms (GCM) 10K type strain sequencing project: providing services to taxonomists for standard genome sequencing and annotation.</title>
        <authorList>
            <consortium name="The Broad Institute Genomics Platform"/>
            <consortium name="The Broad Institute Genome Sequencing Center for Infectious Disease"/>
            <person name="Wu L."/>
            <person name="Ma J."/>
        </authorList>
    </citation>
    <scope>NUCLEOTIDE SEQUENCE [LARGE SCALE GENOMIC DNA]</scope>
    <source>
        <strain evidence="2">JCM 30742</strain>
    </source>
</reference>
<keyword evidence="2" id="KW-1185">Reference proteome</keyword>
<dbReference type="PANTHER" id="PTHR30292:SF0">
    <property type="entry name" value="5-OXOPROLINASE SUBUNIT A"/>
    <property type="match status" value="1"/>
</dbReference>
<protein>
    <submittedName>
        <fullName evidence="1">5-oxoprolinase subunit PxpA</fullName>
    </submittedName>
</protein>
<dbReference type="CDD" id="cd10787">
    <property type="entry name" value="LamB_YcsF_like"/>
    <property type="match status" value="1"/>
</dbReference>
<dbReference type="Pfam" id="PF03746">
    <property type="entry name" value="LamB_YcsF"/>
    <property type="match status" value="1"/>
</dbReference>
<accession>A0ABP7CMG0</accession>
<dbReference type="SUPFAM" id="SSF88713">
    <property type="entry name" value="Glycoside hydrolase/deacetylase"/>
    <property type="match status" value="1"/>
</dbReference>
<organism evidence="1 2">
    <name type="scientific">Arthrobacter ginkgonis</name>
    <dbReference type="NCBI Taxonomy" id="1630594"/>
    <lineage>
        <taxon>Bacteria</taxon>
        <taxon>Bacillati</taxon>
        <taxon>Actinomycetota</taxon>
        <taxon>Actinomycetes</taxon>
        <taxon>Micrococcales</taxon>
        <taxon>Micrococcaceae</taxon>
        <taxon>Arthrobacter</taxon>
    </lineage>
</organism>
<dbReference type="PANTHER" id="PTHR30292">
    <property type="entry name" value="UNCHARACTERIZED PROTEIN YBGL-RELATED"/>
    <property type="match status" value="1"/>
</dbReference>
<comment type="caution">
    <text evidence="1">The sequence shown here is derived from an EMBL/GenBank/DDBJ whole genome shotgun (WGS) entry which is preliminary data.</text>
</comment>
<sequence length="252" mass="26774">MKTFDINADAGESFGRWKLGNDSELFKYVTTVNIACGYHAGDPATMRETVAKARDNGLAVGAHPGYPDLLGFGRRAIPVTEADAVDYMLYQVGALQGIAASEGVRLSHVKPHGSLYAEVARNPGLAVRISTLLQRLQPGLPMLIAPGPSTEKLREAGLPVVAENAVDLDFDDQGQNIIEKTPASKDPDTIAGQALLMANGQARTVSGAVIPMPVQSMCIHGDRPNAVDIARSVRLALEESNITVRSVFGSEN</sequence>
<dbReference type="EMBL" id="BAABEO010000020">
    <property type="protein sequence ID" value="GAA3691687.1"/>
    <property type="molecule type" value="Genomic_DNA"/>
</dbReference>
<evidence type="ECO:0000313" key="1">
    <source>
        <dbReference type="EMBL" id="GAA3691687.1"/>
    </source>
</evidence>
<gene>
    <name evidence="1" type="ORF">GCM10023081_31470</name>
</gene>
<dbReference type="InterPro" id="IPR005501">
    <property type="entry name" value="LamB/YcsF/PxpA-like"/>
</dbReference>